<evidence type="ECO:0000256" key="1">
    <source>
        <dbReference type="ARBA" id="ARBA00004651"/>
    </source>
</evidence>
<dbReference type="Pfam" id="PF04234">
    <property type="entry name" value="CopC"/>
    <property type="match status" value="1"/>
</dbReference>
<feature type="transmembrane region" description="Helical" evidence="9">
    <location>
        <begin position="317"/>
        <end position="342"/>
    </location>
</feature>
<evidence type="ECO:0000259" key="11">
    <source>
        <dbReference type="Pfam" id="PF05425"/>
    </source>
</evidence>
<evidence type="ECO:0000256" key="9">
    <source>
        <dbReference type="SAM" id="Phobius"/>
    </source>
</evidence>
<organism evidence="12 13">
    <name type="scientific">Prauserella endophytica</name>
    <dbReference type="NCBI Taxonomy" id="1592324"/>
    <lineage>
        <taxon>Bacteria</taxon>
        <taxon>Bacillati</taxon>
        <taxon>Actinomycetota</taxon>
        <taxon>Actinomycetes</taxon>
        <taxon>Pseudonocardiales</taxon>
        <taxon>Pseudonocardiaceae</taxon>
        <taxon>Prauserella</taxon>
        <taxon>Prauserella coralliicola group</taxon>
    </lineage>
</organism>
<dbReference type="InterPro" id="IPR008457">
    <property type="entry name" value="Cu-R_CopD_dom"/>
</dbReference>
<dbReference type="PANTHER" id="PTHR34820">
    <property type="entry name" value="INNER MEMBRANE PROTEIN YEBZ"/>
    <property type="match status" value="1"/>
</dbReference>
<keyword evidence="3 9" id="KW-0812">Transmembrane</keyword>
<proteinExistence type="predicted"/>
<dbReference type="InterPro" id="IPR032694">
    <property type="entry name" value="CopC/D"/>
</dbReference>
<keyword evidence="13" id="KW-1185">Reference proteome</keyword>
<feature type="transmembrane region" description="Helical" evidence="9">
    <location>
        <begin position="190"/>
        <end position="211"/>
    </location>
</feature>
<dbReference type="InterPro" id="IPR014756">
    <property type="entry name" value="Ig_E-set"/>
</dbReference>
<evidence type="ECO:0000256" key="8">
    <source>
        <dbReference type="ARBA" id="ARBA00023136"/>
    </source>
</evidence>
<feature type="domain" description="Copper resistance protein D" evidence="11">
    <location>
        <begin position="316"/>
        <end position="405"/>
    </location>
</feature>
<evidence type="ECO:0000256" key="5">
    <source>
        <dbReference type="ARBA" id="ARBA00022729"/>
    </source>
</evidence>
<feature type="domain" description="CopC" evidence="10">
    <location>
        <begin position="35"/>
        <end position="129"/>
    </location>
</feature>
<feature type="transmembrane region" description="Helical" evidence="9">
    <location>
        <begin position="354"/>
        <end position="374"/>
    </location>
</feature>
<keyword evidence="8 9" id="KW-0472">Membrane</keyword>
<dbReference type="SUPFAM" id="SSF81296">
    <property type="entry name" value="E set domains"/>
    <property type="match status" value="1"/>
</dbReference>
<dbReference type="Pfam" id="PF05425">
    <property type="entry name" value="CopD"/>
    <property type="match status" value="1"/>
</dbReference>
<evidence type="ECO:0000256" key="3">
    <source>
        <dbReference type="ARBA" id="ARBA00022692"/>
    </source>
</evidence>
<accession>A0ABY2RWM5</accession>
<dbReference type="Gene3D" id="2.60.40.1220">
    <property type="match status" value="1"/>
</dbReference>
<evidence type="ECO:0000256" key="4">
    <source>
        <dbReference type="ARBA" id="ARBA00022723"/>
    </source>
</evidence>
<evidence type="ECO:0000256" key="2">
    <source>
        <dbReference type="ARBA" id="ARBA00022475"/>
    </source>
</evidence>
<dbReference type="EMBL" id="SWMS01000023">
    <property type="protein sequence ID" value="TKG63541.1"/>
    <property type="molecule type" value="Genomic_DNA"/>
</dbReference>
<feature type="transmembrane region" description="Helical" evidence="9">
    <location>
        <begin position="386"/>
        <end position="406"/>
    </location>
</feature>
<dbReference type="RefSeq" id="WP_112276258.1">
    <property type="nucleotide sequence ID" value="NZ_SWMS01000023.1"/>
</dbReference>
<dbReference type="Proteomes" id="UP000309992">
    <property type="component" value="Unassembled WGS sequence"/>
</dbReference>
<dbReference type="InterPro" id="IPR007348">
    <property type="entry name" value="CopC_dom"/>
</dbReference>
<keyword evidence="4" id="KW-0479">Metal-binding</keyword>
<keyword evidence="5" id="KW-0732">Signal</keyword>
<keyword evidence="2" id="KW-1003">Cell membrane</keyword>
<sequence length="641" mass="67110">MIDIRGWGGTFVRAGVASIIILATLLVGATRASAHPTLLFSDPPAGTAIPDSPRVINLMFNEPVTVGKRALAVTGEAGEVALSAATVTQGGRMVTARAQQRLDHGTYIVRWRVTGADGDPMEDEYRFAVGTALSGASVARGDASAIAWADALLRWLLFAGLAVALGGIAAERFTNSARVEKPALRALRPWTMPGILIGLLAAAGLSARLVTDAGTASTLWIDRIGQLLGVEAAAFALALVLVALGRRTWTVAPLLVVAAAEGLRSHANVAVPGWGALLTAVHVAAVAVWLGALLHVSRAAHAWRRERVAMLWVFLGYMRLAAWVFVLVVGTGTVSALLLIPLSSVFSTTYGQVLVAKLCLVVLATGVALAARVAGRRPERLARAGMLVRVESAVLVVVIAVSAVLVSAPPVGNRMAAAPPPARGLEVPLGALAGQVGVVAAASDGQLVVRLSTPRGGDYYAPDEQQQYNLSGAVAAGDEDRVLTFRACGEGCFTTPVDWRAGENVVTLRAGADGWRGGVVALVVPWPAQRAATELARVVKVMRAIDGFTVYEAVTSDTTQRLPAPQRLDLAGEFFMAQEPYASGVAPLAVRIARDGEPVQLALGFPAASTTVRLTLDDQGRISEETLTDGSHLIHRRFVYP</sequence>
<gene>
    <name evidence="12" type="ORF">FCN18_29995</name>
</gene>
<dbReference type="PANTHER" id="PTHR34820:SF4">
    <property type="entry name" value="INNER MEMBRANE PROTEIN YEBZ"/>
    <property type="match status" value="1"/>
</dbReference>
<name>A0ABY2RWM5_9PSEU</name>
<keyword evidence="6 9" id="KW-1133">Transmembrane helix</keyword>
<reference evidence="12 13" key="1">
    <citation type="journal article" date="2015" name="Antonie Van Leeuwenhoek">
        <title>Prauserella endophytica sp. nov., an endophytic actinobacterium isolated from Tamarix taklamakanensis.</title>
        <authorList>
            <person name="Liu J.M."/>
            <person name="Habden X."/>
            <person name="Guo L."/>
            <person name="Tuo L."/>
            <person name="Jiang Z.K."/>
            <person name="Liu S.W."/>
            <person name="Liu X.F."/>
            <person name="Chen L."/>
            <person name="Li R.F."/>
            <person name="Zhang Y.Q."/>
            <person name="Sun C.H."/>
        </authorList>
    </citation>
    <scope>NUCLEOTIDE SEQUENCE [LARGE SCALE GENOMIC DNA]</scope>
    <source>
        <strain evidence="12 13">CGMCC 4.7182</strain>
    </source>
</reference>
<comment type="subcellular location">
    <subcellularLocation>
        <location evidence="1">Cell membrane</location>
        <topology evidence="1">Multi-pass membrane protein</topology>
    </subcellularLocation>
</comment>
<evidence type="ECO:0000256" key="7">
    <source>
        <dbReference type="ARBA" id="ARBA00023008"/>
    </source>
</evidence>
<feature type="transmembrane region" description="Helical" evidence="9">
    <location>
        <begin position="152"/>
        <end position="170"/>
    </location>
</feature>
<feature type="transmembrane region" description="Helical" evidence="9">
    <location>
        <begin position="223"/>
        <end position="244"/>
    </location>
</feature>
<evidence type="ECO:0000256" key="6">
    <source>
        <dbReference type="ARBA" id="ARBA00022989"/>
    </source>
</evidence>
<protein>
    <submittedName>
        <fullName evidence="12">Copper resistance protein CopC</fullName>
    </submittedName>
</protein>
<evidence type="ECO:0000313" key="12">
    <source>
        <dbReference type="EMBL" id="TKG63541.1"/>
    </source>
</evidence>
<evidence type="ECO:0000259" key="10">
    <source>
        <dbReference type="Pfam" id="PF04234"/>
    </source>
</evidence>
<keyword evidence="7" id="KW-0186">Copper</keyword>
<evidence type="ECO:0000313" key="13">
    <source>
        <dbReference type="Proteomes" id="UP000309992"/>
    </source>
</evidence>
<feature type="transmembrane region" description="Helical" evidence="9">
    <location>
        <begin position="273"/>
        <end position="296"/>
    </location>
</feature>
<comment type="caution">
    <text evidence="12">The sequence shown here is derived from an EMBL/GenBank/DDBJ whole genome shotgun (WGS) entry which is preliminary data.</text>
</comment>
<dbReference type="InterPro" id="IPR014755">
    <property type="entry name" value="Cu-Rt/internalin_Ig-like"/>
</dbReference>